<dbReference type="InterPro" id="IPR012349">
    <property type="entry name" value="Split_barrel_FMN-bd"/>
</dbReference>
<protein>
    <submittedName>
        <fullName evidence="1">Nitroreductase family deazaflavin-dependent oxidoreductase</fullName>
    </submittedName>
</protein>
<gene>
    <name evidence="1" type="ORF">NF557_08755</name>
</gene>
<dbReference type="Gene3D" id="2.30.110.10">
    <property type="entry name" value="Electron Transport, Fmn-binding Protein, Chain A"/>
    <property type="match status" value="1"/>
</dbReference>
<dbReference type="InterPro" id="IPR004378">
    <property type="entry name" value="F420H2_quin_Rdtase"/>
</dbReference>
<dbReference type="Pfam" id="PF04075">
    <property type="entry name" value="F420H2_quin_red"/>
    <property type="match status" value="1"/>
</dbReference>
<reference evidence="1" key="1">
    <citation type="submission" date="2022-06" db="EMBL/GenBank/DDBJ databases">
        <title>Ornithinimicrobium JY.X270.</title>
        <authorList>
            <person name="Huang Y."/>
        </authorList>
    </citation>
    <scope>NUCLEOTIDE SEQUENCE</scope>
    <source>
        <strain evidence="1">JY.X270</strain>
    </source>
</reference>
<organism evidence="1 2">
    <name type="scientific">Ornithinimicrobium cryptoxanthini</name>
    <dbReference type="NCBI Taxonomy" id="2934161"/>
    <lineage>
        <taxon>Bacteria</taxon>
        <taxon>Bacillati</taxon>
        <taxon>Actinomycetota</taxon>
        <taxon>Actinomycetes</taxon>
        <taxon>Micrococcales</taxon>
        <taxon>Ornithinimicrobiaceae</taxon>
        <taxon>Ornithinimicrobium</taxon>
    </lineage>
</organism>
<accession>A0ABY4YE31</accession>
<dbReference type="RefSeq" id="WP_252618819.1">
    <property type="nucleotide sequence ID" value="NZ_CP099490.1"/>
</dbReference>
<dbReference type="Proteomes" id="UP001056535">
    <property type="component" value="Chromosome"/>
</dbReference>
<dbReference type="NCBIfam" id="TIGR00026">
    <property type="entry name" value="hi_GC_TIGR00026"/>
    <property type="match status" value="1"/>
</dbReference>
<sequence length="158" mass="17384">MSDRVHAWGARLLQSRTFVRAPIPLFRAGLGFLLTRRLLMLEHVGRTSGQARYVVLEVVREEPPDAFVVASGFGRTSQWFCNVVAEPRCHVSIGFTRRRSATATVLGTAESEAALADYQQAHPGSWEDLSAIIRKATGEADPEIPLVRLQLQAAGSTR</sequence>
<evidence type="ECO:0000313" key="2">
    <source>
        <dbReference type="Proteomes" id="UP001056535"/>
    </source>
</evidence>
<dbReference type="EMBL" id="CP099490">
    <property type="protein sequence ID" value="USQ74766.1"/>
    <property type="molecule type" value="Genomic_DNA"/>
</dbReference>
<evidence type="ECO:0000313" key="1">
    <source>
        <dbReference type="EMBL" id="USQ74766.1"/>
    </source>
</evidence>
<proteinExistence type="predicted"/>
<keyword evidence="2" id="KW-1185">Reference proteome</keyword>
<name>A0ABY4YE31_9MICO</name>